<feature type="transmembrane region" description="Helical" evidence="7">
    <location>
        <begin position="269"/>
        <end position="291"/>
    </location>
</feature>
<dbReference type="CDD" id="cd17325">
    <property type="entry name" value="MFS_MdtG_SLC18_like"/>
    <property type="match status" value="1"/>
</dbReference>
<dbReference type="SUPFAM" id="SSF103473">
    <property type="entry name" value="MFS general substrate transporter"/>
    <property type="match status" value="1"/>
</dbReference>
<dbReference type="PANTHER" id="PTHR23517:SF3">
    <property type="entry name" value="INTEGRAL MEMBRANE TRANSPORT PROTEIN"/>
    <property type="match status" value="1"/>
</dbReference>
<evidence type="ECO:0000313" key="10">
    <source>
        <dbReference type="Proteomes" id="UP000831880"/>
    </source>
</evidence>
<evidence type="ECO:0000256" key="3">
    <source>
        <dbReference type="ARBA" id="ARBA00022475"/>
    </source>
</evidence>
<evidence type="ECO:0000256" key="5">
    <source>
        <dbReference type="ARBA" id="ARBA00022989"/>
    </source>
</evidence>
<sequence length="390" mass="42362">MDNTGQGKTAIYVVLFFMSLIMHIQFPIFTPYAVALGATTFFISILLSVSSLANLCGNLIAGPFIDKFGKKQFIVVPLFLSAFIMIAHGFVSNPESLLVLRLFNGFVLAFLTPACFALLSGYAKNSHQQGKNMAVNGLLITVANIVAPLIGGYLVEYADFRGTYLIIGTSLLFTAVTALLYIKEMQPIVLHKKGKGKKSGLLLDKQLLSVYFVGFALMYAQGTLIYELPFLVIEEGLSTSATGKLFSLMGIGTLIVVCMLWINRISAFIRTVFGMLVVGMCFYQMVIPVISLSLSQLLLLTGMGLGVLFPAITTLLTEKVEKDEHGTAFGILSAVFSLGIVASSLVAGAVREVISPYFIAFLVMIISVTCIGLYHYNLNRRSDLQSVSEL</sequence>
<feature type="transmembrane region" description="Helical" evidence="7">
    <location>
        <begin position="356"/>
        <end position="376"/>
    </location>
</feature>
<feature type="transmembrane region" description="Helical" evidence="7">
    <location>
        <begin position="245"/>
        <end position="262"/>
    </location>
</feature>
<dbReference type="InterPro" id="IPR011701">
    <property type="entry name" value="MFS"/>
</dbReference>
<feature type="transmembrane region" description="Helical" evidence="7">
    <location>
        <begin position="297"/>
        <end position="316"/>
    </location>
</feature>
<dbReference type="PANTHER" id="PTHR23517">
    <property type="entry name" value="RESISTANCE PROTEIN MDTM, PUTATIVE-RELATED-RELATED"/>
    <property type="match status" value="1"/>
</dbReference>
<evidence type="ECO:0000256" key="7">
    <source>
        <dbReference type="SAM" id="Phobius"/>
    </source>
</evidence>
<dbReference type="Pfam" id="PF07690">
    <property type="entry name" value="MFS_1"/>
    <property type="match status" value="1"/>
</dbReference>
<accession>A0ABY4GY55</accession>
<dbReference type="InterPro" id="IPR050171">
    <property type="entry name" value="MFS_Transporters"/>
</dbReference>
<feature type="domain" description="Major facilitator superfamily (MFS) profile" evidence="8">
    <location>
        <begin position="1"/>
        <end position="379"/>
    </location>
</feature>
<dbReference type="InterPro" id="IPR020846">
    <property type="entry name" value="MFS_dom"/>
</dbReference>
<dbReference type="Gene3D" id="1.20.1250.20">
    <property type="entry name" value="MFS general substrate transporter like domains"/>
    <property type="match status" value="1"/>
</dbReference>
<feature type="transmembrane region" description="Helical" evidence="7">
    <location>
        <begin position="328"/>
        <end position="350"/>
    </location>
</feature>
<dbReference type="InterPro" id="IPR036259">
    <property type="entry name" value="MFS_trans_sf"/>
</dbReference>
<evidence type="ECO:0000313" key="9">
    <source>
        <dbReference type="EMBL" id="UOQ92886.1"/>
    </source>
</evidence>
<keyword evidence="10" id="KW-1185">Reference proteome</keyword>
<dbReference type="PROSITE" id="PS50850">
    <property type="entry name" value="MFS"/>
    <property type="match status" value="1"/>
</dbReference>
<dbReference type="RefSeq" id="WP_244752490.1">
    <property type="nucleotide sequence ID" value="NZ_CP095074.1"/>
</dbReference>
<protein>
    <submittedName>
        <fullName evidence="9">MFS transporter</fullName>
    </submittedName>
</protein>
<evidence type="ECO:0000259" key="8">
    <source>
        <dbReference type="PROSITE" id="PS50850"/>
    </source>
</evidence>
<evidence type="ECO:0000256" key="6">
    <source>
        <dbReference type="ARBA" id="ARBA00023136"/>
    </source>
</evidence>
<name>A0ABY4GY55_9BACI</name>
<keyword evidence="6 7" id="KW-0472">Membrane</keyword>
<feature type="transmembrane region" description="Helical" evidence="7">
    <location>
        <begin position="161"/>
        <end position="182"/>
    </location>
</feature>
<evidence type="ECO:0000256" key="4">
    <source>
        <dbReference type="ARBA" id="ARBA00022692"/>
    </source>
</evidence>
<feature type="transmembrane region" description="Helical" evidence="7">
    <location>
        <begin position="41"/>
        <end position="61"/>
    </location>
</feature>
<feature type="transmembrane region" description="Helical" evidence="7">
    <location>
        <begin position="73"/>
        <end position="91"/>
    </location>
</feature>
<proteinExistence type="predicted"/>
<comment type="subcellular location">
    <subcellularLocation>
        <location evidence="1">Cell membrane</location>
        <topology evidence="1">Multi-pass membrane protein</topology>
    </subcellularLocation>
</comment>
<feature type="transmembrane region" description="Helical" evidence="7">
    <location>
        <begin position="12"/>
        <end position="35"/>
    </location>
</feature>
<keyword evidence="3" id="KW-1003">Cell membrane</keyword>
<keyword evidence="4 7" id="KW-0812">Transmembrane</keyword>
<feature type="transmembrane region" description="Helical" evidence="7">
    <location>
        <begin position="202"/>
        <end position="225"/>
    </location>
</feature>
<keyword evidence="5 7" id="KW-1133">Transmembrane helix</keyword>
<gene>
    <name evidence="9" type="ORF">MUO14_21175</name>
</gene>
<organism evidence="9 10">
    <name type="scientific">Halobacillus shinanisalinarum</name>
    <dbReference type="NCBI Taxonomy" id="2932258"/>
    <lineage>
        <taxon>Bacteria</taxon>
        <taxon>Bacillati</taxon>
        <taxon>Bacillota</taxon>
        <taxon>Bacilli</taxon>
        <taxon>Bacillales</taxon>
        <taxon>Bacillaceae</taxon>
        <taxon>Halobacillus</taxon>
    </lineage>
</organism>
<feature type="transmembrane region" description="Helical" evidence="7">
    <location>
        <begin position="135"/>
        <end position="155"/>
    </location>
</feature>
<dbReference type="EMBL" id="CP095074">
    <property type="protein sequence ID" value="UOQ92886.1"/>
    <property type="molecule type" value="Genomic_DNA"/>
</dbReference>
<evidence type="ECO:0000256" key="1">
    <source>
        <dbReference type="ARBA" id="ARBA00004651"/>
    </source>
</evidence>
<dbReference type="Proteomes" id="UP000831880">
    <property type="component" value="Chromosome"/>
</dbReference>
<reference evidence="9 10" key="1">
    <citation type="submission" date="2022-04" db="EMBL/GenBank/DDBJ databases">
        <title>Halobacillus sp. isolated from saltern.</title>
        <authorList>
            <person name="Won M."/>
            <person name="Lee C.-M."/>
            <person name="Woen H.-Y."/>
            <person name="Kwon S.-W."/>
        </authorList>
    </citation>
    <scope>NUCLEOTIDE SEQUENCE [LARGE SCALE GENOMIC DNA]</scope>
    <source>
        <strain evidence="9 10">SSTM10-2</strain>
    </source>
</reference>
<evidence type="ECO:0000256" key="2">
    <source>
        <dbReference type="ARBA" id="ARBA00022448"/>
    </source>
</evidence>
<keyword evidence="2" id="KW-0813">Transport</keyword>
<feature type="transmembrane region" description="Helical" evidence="7">
    <location>
        <begin position="103"/>
        <end position="123"/>
    </location>
</feature>